<name>A0A6J4P6P9_9ACTN</name>
<accession>A0A6J4P6P9</accession>
<evidence type="ECO:0000313" key="1">
    <source>
        <dbReference type="EMBL" id="CAA9407762.1"/>
    </source>
</evidence>
<dbReference type="EMBL" id="CADCUP010000175">
    <property type="protein sequence ID" value="CAA9407762.1"/>
    <property type="molecule type" value="Genomic_DNA"/>
</dbReference>
<sequence length="51" mass="5303">MATTTSELPDTAAAVLGYARSRRAAADRAEADLLVAACQWADLHPATEDSA</sequence>
<gene>
    <name evidence="1" type="ORF">AVDCRST_MAG06-2658</name>
</gene>
<protein>
    <submittedName>
        <fullName evidence="1">Uncharacterized protein</fullName>
    </submittedName>
</protein>
<dbReference type="AlphaFoldDB" id="A0A6J4P6P9"/>
<proteinExistence type="predicted"/>
<organism evidence="1">
    <name type="scientific">uncultured Nocardioides sp</name>
    <dbReference type="NCBI Taxonomy" id="198441"/>
    <lineage>
        <taxon>Bacteria</taxon>
        <taxon>Bacillati</taxon>
        <taxon>Actinomycetota</taxon>
        <taxon>Actinomycetes</taxon>
        <taxon>Propionibacteriales</taxon>
        <taxon>Nocardioidaceae</taxon>
        <taxon>Nocardioides</taxon>
        <taxon>environmental samples</taxon>
    </lineage>
</organism>
<reference evidence="1" key="1">
    <citation type="submission" date="2020-02" db="EMBL/GenBank/DDBJ databases">
        <authorList>
            <person name="Meier V. D."/>
        </authorList>
    </citation>
    <scope>NUCLEOTIDE SEQUENCE</scope>
    <source>
        <strain evidence="1">AVDCRST_MAG06</strain>
    </source>
</reference>
<feature type="non-terminal residue" evidence="1">
    <location>
        <position position="51"/>
    </location>
</feature>